<name>A0A140DL60_STEGR</name>
<feature type="compositionally biased region" description="Gly residues" evidence="1">
    <location>
        <begin position="475"/>
        <end position="491"/>
    </location>
</feature>
<evidence type="ECO:0000313" key="2">
    <source>
        <dbReference type="EMBL" id="AMK48679.1"/>
    </source>
</evidence>
<proteinExistence type="predicted"/>
<dbReference type="InterPro" id="IPR038542">
    <property type="entry name" value="Spidroin_C_sf"/>
</dbReference>
<dbReference type="EMBL" id="KU132355">
    <property type="protein sequence ID" value="AMK48679.1"/>
    <property type="molecule type" value="Genomic_DNA"/>
</dbReference>
<dbReference type="Gene3D" id="1.10.10.1350">
    <property type="entry name" value="Spidroin domain, C-terminal domain"/>
    <property type="match status" value="1"/>
</dbReference>
<protein>
    <submittedName>
        <fullName evidence="2">Aggregate spidroin 1</fullName>
    </submittedName>
</protein>
<feature type="non-terminal residue" evidence="2">
    <location>
        <position position="1"/>
    </location>
</feature>
<dbReference type="AlphaFoldDB" id="A0A140DL60"/>
<accession>A0A140DL60</accession>
<feature type="region of interest" description="Disordered" evidence="1">
    <location>
        <begin position="461"/>
        <end position="506"/>
    </location>
</feature>
<reference evidence="2" key="1">
    <citation type="journal article" date="2016" name="Sci. Rep.">
        <title>Evidence from Multiple Species that Spider Silk Glue Component ASG2 is a Spidroin.</title>
        <authorList>
            <person name="Collin M.A."/>
            <person name="Clarke T.H."/>
            <person name="Ayoub N.A."/>
            <person name="Hayashi C.Y."/>
        </authorList>
    </citation>
    <scope>NUCLEOTIDE SEQUENCE</scope>
</reference>
<evidence type="ECO:0000256" key="1">
    <source>
        <dbReference type="SAM" id="MobiDB-lite"/>
    </source>
</evidence>
<gene>
    <name evidence="2" type="primary">AgSp1</name>
</gene>
<organism evidence="2">
    <name type="scientific">Steatoda grossa</name>
    <name type="common">False black widow</name>
    <dbReference type="NCBI Taxonomy" id="256750"/>
    <lineage>
        <taxon>Eukaryota</taxon>
        <taxon>Metazoa</taxon>
        <taxon>Ecdysozoa</taxon>
        <taxon>Arthropoda</taxon>
        <taxon>Chelicerata</taxon>
        <taxon>Arachnida</taxon>
        <taxon>Araneae</taxon>
        <taxon>Araneomorphae</taxon>
        <taxon>Entelegynae</taxon>
        <taxon>Araneoidea</taxon>
        <taxon>Theridiidae</taxon>
        <taxon>Steatoda</taxon>
    </lineage>
</organism>
<sequence length="621" mass="64552">AKFGPNGQLITIILPRNPFGGMMPPSNPVKGPEGQPIQIVPGGPGTTPGAVTGPDGLVLEIIYPANSPVTPGTIPGPGGKPIKIIPAGPGTTPGARTGPNGQLIEIILPLYPFGKPSPPGVTQPNGQPIRIVPGSTPGTVTGPDGNIIEIVLPQDSPVTPGSIQGPGGRPIKLLPAGPGTTPGAKTDSNGYIIELILPQYPFGEPQQQQPGFITKNGEPVQIVPGTTTDIVTDSDGFISKLILPQDSPVTPGTINGPGGMPIKIIPAGPGTTPGAKTNPQGQITEITLPKYPFGPPQNNPPPQPQGPGFGISFVFPKYLSGMNLPGGLLDPSQFPDGINQILAGQPVSYPQLIQFLQPLFPGGKIDPNAIPQGNLYGPNGNFILPGFKGTFDNLVLEDNGFPDFQSPGQSQQFGGVYYLPQLLKLINDIPVSSPNTDFNYPGLNGQLQSFCVYASVDDDDGDMQAPSPFPNSGEALGGAEPGGTQGPGGDMGTPSPTASAGQCDNDVHGTFQRAKTALQGVETSESKQRISKLFKAIKSGVKPDEDSVDYNMFFSELSKSFSEVRKGSSDGKSDVEFTEILMDALIASLEVIKSVKISGFETVDVVEDVTVYASFFSEAIF</sequence>